<dbReference type="AlphaFoldDB" id="A0AAQ3RYV6"/>
<proteinExistence type="predicted"/>
<name>A0AAQ3RYV6_VIGMU</name>
<evidence type="ECO:0000313" key="3">
    <source>
        <dbReference type="Proteomes" id="UP001374535"/>
    </source>
</evidence>
<feature type="signal peptide" evidence="1">
    <location>
        <begin position="1"/>
        <end position="29"/>
    </location>
</feature>
<accession>A0AAQ3RYV6</accession>
<evidence type="ECO:0000256" key="1">
    <source>
        <dbReference type="SAM" id="SignalP"/>
    </source>
</evidence>
<dbReference type="InterPro" id="IPR027728">
    <property type="entry name" value="Topless_fam"/>
</dbReference>
<keyword evidence="1" id="KW-0732">Signal</keyword>
<dbReference type="PANTHER" id="PTHR44083:SF45">
    <property type="entry name" value="TOPLESS-RELATED PROTEIN 1"/>
    <property type="match status" value="1"/>
</dbReference>
<organism evidence="2 3">
    <name type="scientific">Vigna mungo</name>
    <name type="common">Black gram</name>
    <name type="synonym">Phaseolus mungo</name>
    <dbReference type="NCBI Taxonomy" id="3915"/>
    <lineage>
        <taxon>Eukaryota</taxon>
        <taxon>Viridiplantae</taxon>
        <taxon>Streptophyta</taxon>
        <taxon>Embryophyta</taxon>
        <taxon>Tracheophyta</taxon>
        <taxon>Spermatophyta</taxon>
        <taxon>Magnoliopsida</taxon>
        <taxon>eudicotyledons</taxon>
        <taxon>Gunneridae</taxon>
        <taxon>Pentapetalae</taxon>
        <taxon>rosids</taxon>
        <taxon>fabids</taxon>
        <taxon>Fabales</taxon>
        <taxon>Fabaceae</taxon>
        <taxon>Papilionoideae</taxon>
        <taxon>50 kb inversion clade</taxon>
        <taxon>NPAAA clade</taxon>
        <taxon>indigoferoid/millettioid clade</taxon>
        <taxon>Phaseoleae</taxon>
        <taxon>Vigna</taxon>
    </lineage>
</organism>
<dbReference type="PANTHER" id="PTHR44083">
    <property type="entry name" value="TOPLESS-RELATED PROTEIN 1-RELATED"/>
    <property type="match status" value="1"/>
</dbReference>
<feature type="chain" id="PRO_5042929096" evidence="1">
    <location>
        <begin position="30"/>
        <end position="209"/>
    </location>
</feature>
<dbReference type="GO" id="GO:0006355">
    <property type="term" value="P:regulation of DNA-templated transcription"/>
    <property type="evidence" value="ECO:0007669"/>
    <property type="project" value="InterPro"/>
</dbReference>
<evidence type="ECO:0000313" key="2">
    <source>
        <dbReference type="EMBL" id="WVZ13074.1"/>
    </source>
</evidence>
<reference evidence="2 3" key="1">
    <citation type="journal article" date="2023" name="Life. Sci Alliance">
        <title>Evolutionary insights into 3D genome organization and epigenetic landscape of Vigna mungo.</title>
        <authorList>
            <person name="Junaid A."/>
            <person name="Singh B."/>
            <person name="Bhatia S."/>
        </authorList>
    </citation>
    <scope>NUCLEOTIDE SEQUENCE [LARGE SCALE GENOMIC DNA]</scope>
    <source>
        <strain evidence="2">Urdbean</strain>
    </source>
</reference>
<keyword evidence="3" id="KW-1185">Reference proteome</keyword>
<dbReference type="Proteomes" id="UP001374535">
    <property type="component" value="Chromosome 5"/>
</dbReference>
<protein>
    <submittedName>
        <fullName evidence="2">Uncharacterized protein</fullName>
    </submittedName>
</protein>
<dbReference type="EMBL" id="CP144696">
    <property type="protein sequence ID" value="WVZ13074.1"/>
    <property type="molecule type" value="Genomic_DNA"/>
</dbReference>
<gene>
    <name evidence="2" type="ORF">V8G54_017604</name>
</gene>
<sequence length="209" mass="22694">MSSLSSMFGSCMICYYVLVLIMVLDSVTCISFPTYSSTGPTPLAGWMSNPTTVAHPAVSGGAIGLGAPSISVWDLSACSMPFQAALVKDPGVSVNRVIWSPDGALFGKSFLILRDFCDHGGDEVQQHLEVYAVNTQFRPDCFLGKVKVLAEVHGKNWQARFGLAGKDFLVHGRRGLGMGGGIWHRAIQLWAERMFDSTALTLNDLQWHP</sequence>